<dbReference type="InterPro" id="IPR002554">
    <property type="entry name" value="PP2A_B56"/>
</dbReference>
<dbReference type="PANTHER" id="PTHR10257:SF5">
    <property type="entry name" value="WIDERBORST, ISOFORM H"/>
    <property type="match status" value="1"/>
</dbReference>
<reference evidence="4" key="1">
    <citation type="submission" date="2025-08" db="UniProtKB">
        <authorList>
            <consortium name="RefSeq"/>
        </authorList>
    </citation>
    <scope>IDENTIFICATION</scope>
    <source>
        <tissue evidence="4">Testes</tissue>
    </source>
</reference>
<gene>
    <name evidence="4" type="primary">LOC100368496</name>
</gene>
<sequence>MSAVGPVSDKIDPFVKKSVRKGKQKRSQGSSKYRTKNSVELQPLALLKDTPPTEQQELFLKKLQQCCVVFDFMDAVSDLKGKEIKRASLNELVDYITAGRGVLNEQVYPDVVKMAPPNNHCIKY</sequence>
<dbReference type="SUPFAM" id="SSF48371">
    <property type="entry name" value="ARM repeat"/>
    <property type="match status" value="1"/>
</dbReference>
<dbReference type="Pfam" id="PF01603">
    <property type="entry name" value="B56"/>
    <property type="match status" value="1"/>
</dbReference>
<feature type="compositionally biased region" description="Basic residues" evidence="2">
    <location>
        <begin position="17"/>
        <end position="26"/>
    </location>
</feature>
<dbReference type="InterPro" id="IPR016024">
    <property type="entry name" value="ARM-type_fold"/>
</dbReference>
<dbReference type="Gene3D" id="1.25.10.10">
    <property type="entry name" value="Leucine-rich Repeat Variant"/>
    <property type="match status" value="1"/>
</dbReference>
<dbReference type="GeneID" id="100368496"/>
<evidence type="ECO:0000256" key="1">
    <source>
        <dbReference type="ARBA" id="ARBA00009745"/>
    </source>
</evidence>
<comment type="similarity">
    <text evidence="1">Belongs to the phosphatase 2A regulatory subunit B56 family.</text>
</comment>
<evidence type="ECO:0000313" key="4">
    <source>
        <dbReference type="RefSeq" id="XP_002739780.1"/>
    </source>
</evidence>
<organism evidence="3 4">
    <name type="scientific">Saccoglossus kowalevskii</name>
    <name type="common">Acorn worm</name>
    <dbReference type="NCBI Taxonomy" id="10224"/>
    <lineage>
        <taxon>Eukaryota</taxon>
        <taxon>Metazoa</taxon>
        <taxon>Hemichordata</taxon>
        <taxon>Enteropneusta</taxon>
        <taxon>Harrimaniidae</taxon>
        <taxon>Saccoglossus</taxon>
    </lineage>
</organism>
<dbReference type="Proteomes" id="UP000694865">
    <property type="component" value="Unplaced"/>
</dbReference>
<evidence type="ECO:0000313" key="3">
    <source>
        <dbReference type="Proteomes" id="UP000694865"/>
    </source>
</evidence>
<dbReference type="InterPro" id="IPR011989">
    <property type="entry name" value="ARM-like"/>
</dbReference>
<keyword evidence="3" id="KW-1185">Reference proteome</keyword>
<feature type="region of interest" description="Disordered" evidence="2">
    <location>
        <begin position="1"/>
        <end position="35"/>
    </location>
</feature>
<dbReference type="PANTHER" id="PTHR10257">
    <property type="entry name" value="SERINE/THREONINE PROTEIN PHOSPHATASE 2A PP2A REGULATORY SUBUNIT B"/>
    <property type="match status" value="1"/>
</dbReference>
<accession>A0ABM0GXW1</accession>
<dbReference type="RefSeq" id="XP_002739780.1">
    <property type="nucleotide sequence ID" value="XM_002739734.2"/>
</dbReference>
<proteinExistence type="inferred from homology"/>
<name>A0ABM0GXW1_SACKO</name>
<evidence type="ECO:0000256" key="2">
    <source>
        <dbReference type="SAM" id="MobiDB-lite"/>
    </source>
</evidence>
<protein>
    <submittedName>
        <fullName evidence="4">Serine/threonine-protein phosphatase 2A 56 kDa regulatory subunit epsilon isoform-like</fullName>
    </submittedName>
</protein>